<evidence type="ECO:0000256" key="3">
    <source>
        <dbReference type="ARBA" id="ARBA00022833"/>
    </source>
</evidence>
<evidence type="ECO:0000313" key="8">
    <source>
        <dbReference type="Proteomes" id="UP000016930"/>
    </source>
</evidence>
<feature type="compositionally biased region" description="Polar residues" evidence="5">
    <location>
        <begin position="369"/>
        <end position="387"/>
    </location>
</feature>
<dbReference type="InterPro" id="IPR013087">
    <property type="entry name" value="Znf_C2H2_type"/>
</dbReference>
<gene>
    <name evidence="7" type="ORF">CERSUDRAFT_116950</name>
</gene>
<reference evidence="7 8" key="1">
    <citation type="journal article" date="2012" name="Proc. Natl. Acad. Sci. U.S.A.">
        <title>Comparative genomics of Ceriporiopsis subvermispora and Phanerochaete chrysosporium provide insight into selective ligninolysis.</title>
        <authorList>
            <person name="Fernandez-Fueyo E."/>
            <person name="Ruiz-Duenas F.J."/>
            <person name="Ferreira P."/>
            <person name="Floudas D."/>
            <person name="Hibbett D.S."/>
            <person name="Canessa P."/>
            <person name="Larrondo L.F."/>
            <person name="James T.Y."/>
            <person name="Seelenfreund D."/>
            <person name="Lobos S."/>
            <person name="Polanco R."/>
            <person name="Tello M."/>
            <person name="Honda Y."/>
            <person name="Watanabe T."/>
            <person name="Watanabe T."/>
            <person name="Ryu J.S."/>
            <person name="Kubicek C.P."/>
            <person name="Schmoll M."/>
            <person name="Gaskell J."/>
            <person name="Hammel K.E."/>
            <person name="St John F.J."/>
            <person name="Vanden Wymelenberg A."/>
            <person name="Sabat G."/>
            <person name="Splinter BonDurant S."/>
            <person name="Syed K."/>
            <person name="Yadav J.S."/>
            <person name="Doddapaneni H."/>
            <person name="Subramanian V."/>
            <person name="Lavin J.L."/>
            <person name="Oguiza J.A."/>
            <person name="Perez G."/>
            <person name="Pisabarro A.G."/>
            <person name="Ramirez L."/>
            <person name="Santoyo F."/>
            <person name="Master E."/>
            <person name="Coutinho P.M."/>
            <person name="Henrissat B."/>
            <person name="Lombard V."/>
            <person name="Magnuson J.K."/>
            <person name="Kuees U."/>
            <person name="Hori C."/>
            <person name="Igarashi K."/>
            <person name="Samejima M."/>
            <person name="Held B.W."/>
            <person name="Barry K.W."/>
            <person name="LaButti K.M."/>
            <person name="Lapidus A."/>
            <person name="Lindquist E.A."/>
            <person name="Lucas S.M."/>
            <person name="Riley R."/>
            <person name="Salamov A.A."/>
            <person name="Hoffmeister D."/>
            <person name="Schwenk D."/>
            <person name="Hadar Y."/>
            <person name="Yarden O."/>
            <person name="de Vries R.P."/>
            <person name="Wiebenga A."/>
            <person name="Stenlid J."/>
            <person name="Eastwood D."/>
            <person name="Grigoriev I.V."/>
            <person name="Berka R.M."/>
            <person name="Blanchette R.A."/>
            <person name="Kersten P."/>
            <person name="Martinez A.T."/>
            <person name="Vicuna R."/>
            <person name="Cullen D."/>
        </authorList>
    </citation>
    <scope>NUCLEOTIDE SEQUENCE [LARGE SCALE GENOMIC DNA]</scope>
    <source>
        <strain evidence="7 8">B</strain>
    </source>
</reference>
<feature type="region of interest" description="Disordered" evidence="5">
    <location>
        <begin position="349"/>
        <end position="448"/>
    </location>
</feature>
<dbReference type="AlphaFoldDB" id="M2R7S3"/>
<dbReference type="PROSITE" id="PS00028">
    <property type="entry name" value="ZINC_FINGER_C2H2_1"/>
    <property type="match status" value="1"/>
</dbReference>
<organism evidence="7 8">
    <name type="scientific">Ceriporiopsis subvermispora (strain B)</name>
    <name type="common">White-rot fungus</name>
    <name type="synonym">Gelatoporia subvermispora</name>
    <dbReference type="NCBI Taxonomy" id="914234"/>
    <lineage>
        <taxon>Eukaryota</taxon>
        <taxon>Fungi</taxon>
        <taxon>Dikarya</taxon>
        <taxon>Basidiomycota</taxon>
        <taxon>Agaricomycotina</taxon>
        <taxon>Agaricomycetes</taxon>
        <taxon>Polyporales</taxon>
        <taxon>Gelatoporiaceae</taxon>
        <taxon>Gelatoporia</taxon>
    </lineage>
</organism>
<dbReference type="Gene3D" id="3.30.160.60">
    <property type="entry name" value="Classic Zinc Finger"/>
    <property type="match status" value="1"/>
</dbReference>
<evidence type="ECO:0000256" key="4">
    <source>
        <dbReference type="PROSITE-ProRule" id="PRU00175"/>
    </source>
</evidence>
<dbReference type="Pfam" id="PF12874">
    <property type="entry name" value="zf-met"/>
    <property type="match status" value="1"/>
</dbReference>
<evidence type="ECO:0000256" key="5">
    <source>
        <dbReference type="SAM" id="MobiDB-lite"/>
    </source>
</evidence>
<keyword evidence="1" id="KW-0479">Metal-binding</keyword>
<keyword evidence="3" id="KW-0862">Zinc</keyword>
<dbReference type="STRING" id="914234.M2R7S3"/>
<keyword evidence="2 4" id="KW-0863">Zinc-finger</keyword>
<feature type="domain" description="RING-type" evidence="6">
    <location>
        <begin position="519"/>
        <end position="558"/>
    </location>
</feature>
<evidence type="ECO:0000313" key="7">
    <source>
        <dbReference type="EMBL" id="EMD34751.1"/>
    </source>
</evidence>
<sequence length="575" mass="62460">MSLFHSVGSCKICDASLYQDEREAHFVKRHRQCHICGQACEDMHLFTQHKESKHPAIRCDSCNISFATRASLQAHYGASASHPHCTRCNIGFVDQAAYKNHMSAEHTPEDQGSSATQSVQSGIISIPSSPSPVLVAEVVSLPSTPLHHRAASLDGFTVPPLLLDTANSVGLDSTHKAPFFRTVSEPGVRSAVSSHLSSPDLSDRDLEYVSVDAPNAIEAIDPTYHGPTEEEINALARHYAAAKIQRAWRQRQQSASFAQEPWSTSSNVFNGPTEDEIVAFSRHRAAMKIQRAWRQRQLLASSGHSPHDAVSTVLRGPTEDEIAAFARRLAAARIQRAWRRRVQPSPVKQYLRNVPSPASRRSSRASVATSIPGSPVTHSSSLSTVFASTEMEEPGMTTRTPSSRGRSTEPYLTPVTSRSRSPHPTLQVPPSADCEPVTPSDITARPGPERIVTHVMRDAPVIGSSHTVEGDIMSSERVQGSRASEGSLHGGTSGTKNTSNYAAHRHPVTAAAKQSMWHCRACRQDPCHEPTTTACGHLFCLNCIVRALATTGQCPSCRRVILCALLGMLFLPKVA</sequence>
<dbReference type="SMART" id="SM00184">
    <property type="entry name" value="RING"/>
    <property type="match status" value="1"/>
</dbReference>
<dbReference type="HOGENOM" id="CLU_394362_0_0_1"/>
<proteinExistence type="predicted"/>
<feature type="compositionally biased region" description="Low complexity" evidence="5">
    <location>
        <begin position="354"/>
        <end position="368"/>
    </location>
</feature>
<name>M2R7S3_CERS8</name>
<dbReference type="EMBL" id="KB445802">
    <property type="protein sequence ID" value="EMD34751.1"/>
    <property type="molecule type" value="Genomic_DNA"/>
</dbReference>
<dbReference type="InterPro" id="IPR017907">
    <property type="entry name" value="Znf_RING_CS"/>
</dbReference>
<dbReference type="InterPro" id="IPR013083">
    <property type="entry name" value="Znf_RING/FYVE/PHD"/>
</dbReference>
<dbReference type="PROSITE" id="PS50089">
    <property type="entry name" value="ZF_RING_2"/>
    <property type="match status" value="1"/>
</dbReference>
<dbReference type="SUPFAM" id="SSF57850">
    <property type="entry name" value="RING/U-box"/>
    <property type="match status" value="1"/>
</dbReference>
<feature type="compositionally biased region" description="Polar residues" evidence="5">
    <location>
        <begin position="414"/>
        <end position="424"/>
    </location>
</feature>
<dbReference type="PANTHER" id="PTHR23327">
    <property type="entry name" value="RING FINGER PROTEIN 127"/>
    <property type="match status" value="1"/>
</dbReference>
<dbReference type="SMART" id="SM00355">
    <property type="entry name" value="ZnF_C2H2"/>
    <property type="match status" value="4"/>
</dbReference>
<dbReference type="Gene3D" id="3.30.40.10">
    <property type="entry name" value="Zinc/RING finger domain, C3HC4 (zinc finger)"/>
    <property type="match status" value="1"/>
</dbReference>
<accession>M2R7S3</accession>
<evidence type="ECO:0000256" key="1">
    <source>
        <dbReference type="ARBA" id="ARBA00022723"/>
    </source>
</evidence>
<dbReference type="InterPro" id="IPR001841">
    <property type="entry name" value="Znf_RING"/>
</dbReference>
<evidence type="ECO:0000259" key="6">
    <source>
        <dbReference type="PROSITE" id="PS50089"/>
    </source>
</evidence>
<dbReference type="OrthoDB" id="6333297at2759"/>
<feature type="region of interest" description="Disordered" evidence="5">
    <location>
        <begin position="474"/>
        <end position="500"/>
    </location>
</feature>
<keyword evidence="8" id="KW-1185">Reference proteome</keyword>
<dbReference type="GO" id="GO:0008270">
    <property type="term" value="F:zinc ion binding"/>
    <property type="evidence" value="ECO:0007669"/>
    <property type="project" value="UniProtKB-KW"/>
</dbReference>
<dbReference type="Proteomes" id="UP000016930">
    <property type="component" value="Unassembled WGS sequence"/>
</dbReference>
<evidence type="ECO:0000256" key="2">
    <source>
        <dbReference type="ARBA" id="ARBA00022771"/>
    </source>
</evidence>
<dbReference type="PROSITE" id="PS00518">
    <property type="entry name" value="ZF_RING_1"/>
    <property type="match status" value="1"/>
</dbReference>
<protein>
    <recommendedName>
        <fullName evidence="6">RING-type domain-containing protein</fullName>
    </recommendedName>
</protein>